<comment type="subcellular location">
    <subcellularLocation>
        <location evidence="1">Cell inner membrane</location>
        <topology evidence="1">Multi-pass membrane protein</topology>
    </subcellularLocation>
    <subcellularLocation>
        <location evidence="11">Cell membrane</location>
        <topology evidence="11">Multi-pass membrane protein</topology>
    </subcellularLocation>
</comment>
<dbReference type="EMBL" id="CP073344">
    <property type="protein sequence ID" value="UTW03272.1"/>
    <property type="molecule type" value="Genomic_DNA"/>
</dbReference>
<protein>
    <recommendedName>
        <fullName evidence="10">Arginine ABC transporter permease protein ArtM</fullName>
    </recommendedName>
</protein>
<feature type="transmembrane region" description="Helical" evidence="11">
    <location>
        <begin position="198"/>
        <end position="218"/>
    </location>
</feature>
<dbReference type="PANTHER" id="PTHR30614">
    <property type="entry name" value="MEMBRANE COMPONENT OF AMINO ACID ABC TRANSPORTER"/>
    <property type="match status" value="1"/>
</dbReference>
<organism evidence="13 14">
    <name type="scientific">Amphritea atlantica</name>
    <dbReference type="NCBI Taxonomy" id="355243"/>
    <lineage>
        <taxon>Bacteria</taxon>
        <taxon>Pseudomonadati</taxon>
        <taxon>Pseudomonadota</taxon>
        <taxon>Gammaproteobacteria</taxon>
        <taxon>Oceanospirillales</taxon>
        <taxon>Oceanospirillaceae</taxon>
        <taxon>Amphritea</taxon>
    </lineage>
</organism>
<keyword evidence="14" id="KW-1185">Reference proteome</keyword>
<dbReference type="SUPFAM" id="SSF161098">
    <property type="entry name" value="MetI-like"/>
    <property type="match status" value="1"/>
</dbReference>
<keyword evidence="6 11" id="KW-0812">Transmembrane</keyword>
<comment type="similarity">
    <text evidence="2">Belongs to the binding-protein-dependent transport system permease family. HisMQ subfamily.</text>
</comment>
<dbReference type="PROSITE" id="PS50928">
    <property type="entry name" value="ABC_TM1"/>
    <property type="match status" value="1"/>
</dbReference>
<sequence length="250" mass="28493">MTWEWDVIWKYFPRLLEGAWLTMELVLISGLIGIALAIPLSLMRASKRPWIKALPFAYIYFFRGTPLLVQIFLVYYGASQFEAVRESFLWPMLKQPYWCAIIAFSLNTAAYSAELFRSAIQAIPTGEVEAAEAMGMSKAIQIRRIIMPRAFGIALPAYGNEVILMLKGSALASTITLLDLTGMARTIIARTYTPLEMFLAAGVVYLAISALIIALFRFMEYRFNRYQYYHHTETPADLDPLLRDPHIDQK</sequence>
<reference evidence="13" key="1">
    <citation type="submission" date="2021-04" db="EMBL/GenBank/DDBJ databases">
        <title>Oceanospirillales bacteria with DddD are important DMSP degraders in coastal seawater.</title>
        <authorList>
            <person name="Liu J."/>
        </authorList>
    </citation>
    <scope>NUCLEOTIDE SEQUENCE</scope>
    <source>
        <strain evidence="13">GY6</strain>
    </source>
</reference>
<feature type="transmembrane region" description="Helical" evidence="11">
    <location>
        <begin position="54"/>
        <end position="75"/>
    </location>
</feature>
<evidence type="ECO:0000256" key="3">
    <source>
        <dbReference type="ARBA" id="ARBA00022448"/>
    </source>
</evidence>
<evidence type="ECO:0000256" key="8">
    <source>
        <dbReference type="ARBA" id="ARBA00022989"/>
    </source>
</evidence>
<dbReference type="InterPro" id="IPR035906">
    <property type="entry name" value="MetI-like_sf"/>
</dbReference>
<keyword evidence="3 11" id="KW-0813">Transport</keyword>
<dbReference type="NCBIfam" id="TIGR01726">
    <property type="entry name" value="HEQRo_perm_3TM"/>
    <property type="match status" value="1"/>
</dbReference>
<feature type="transmembrane region" description="Helical" evidence="11">
    <location>
        <begin position="20"/>
        <end position="42"/>
    </location>
</feature>
<evidence type="ECO:0000256" key="4">
    <source>
        <dbReference type="ARBA" id="ARBA00022475"/>
    </source>
</evidence>
<evidence type="ECO:0000256" key="5">
    <source>
        <dbReference type="ARBA" id="ARBA00022519"/>
    </source>
</evidence>
<evidence type="ECO:0000313" key="14">
    <source>
        <dbReference type="Proteomes" id="UP001059950"/>
    </source>
</evidence>
<evidence type="ECO:0000256" key="1">
    <source>
        <dbReference type="ARBA" id="ARBA00004429"/>
    </source>
</evidence>
<dbReference type="Gene3D" id="1.10.3720.10">
    <property type="entry name" value="MetI-like"/>
    <property type="match status" value="1"/>
</dbReference>
<dbReference type="Proteomes" id="UP001059950">
    <property type="component" value="Chromosome"/>
</dbReference>
<evidence type="ECO:0000256" key="9">
    <source>
        <dbReference type="ARBA" id="ARBA00023136"/>
    </source>
</evidence>
<dbReference type="InterPro" id="IPR043429">
    <property type="entry name" value="ArtM/GltK/GlnP/TcyL/YhdX-like"/>
</dbReference>
<feature type="transmembrane region" description="Helical" evidence="11">
    <location>
        <begin position="153"/>
        <end position="178"/>
    </location>
</feature>
<keyword evidence="7" id="KW-0029">Amino-acid transport</keyword>
<keyword evidence="9 11" id="KW-0472">Membrane</keyword>
<dbReference type="Pfam" id="PF00528">
    <property type="entry name" value="BPD_transp_1"/>
    <property type="match status" value="1"/>
</dbReference>
<evidence type="ECO:0000256" key="10">
    <source>
        <dbReference type="ARBA" id="ARBA00040319"/>
    </source>
</evidence>
<feature type="transmembrane region" description="Helical" evidence="11">
    <location>
        <begin position="95"/>
        <end position="113"/>
    </location>
</feature>
<evidence type="ECO:0000256" key="11">
    <source>
        <dbReference type="RuleBase" id="RU363032"/>
    </source>
</evidence>
<proteinExistence type="inferred from homology"/>
<evidence type="ECO:0000256" key="7">
    <source>
        <dbReference type="ARBA" id="ARBA00022970"/>
    </source>
</evidence>
<evidence type="ECO:0000313" key="13">
    <source>
        <dbReference type="EMBL" id="UTW03272.1"/>
    </source>
</evidence>
<dbReference type="InterPro" id="IPR000515">
    <property type="entry name" value="MetI-like"/>
</dbReference>
<accession>A0ABY5GVJ9</accession>
<evidence type="ECO:0000259" key="12">
    <source>
        <dbReference type="PROSITE" id="PS50928"/>
    </source>
</evidence>
<evidence type="ECO:0000256" key="2">
    <source>
        <dbReference type="ARBA" id="ARBA00010072"/>
    </source>
</evidence>
<dbReference type="PANTHER" id="PTHR30614:SF10">
    <property type="entry name" value="ARGININE ABC TRANSPORTER PERMEASE PROTEIN ARTM"/>
    <property type="match status" value="1"/>
</dbReference>
<keyword evidence="5" id="KW-0997">Cell inner membrane</keyword>
<dbReference type="CDD" id="cd06261">
    <property type="entry name" value="TM_PBP2"/>
    <property type="match status" value="1"/>
</dbReference>
<feature type="domain" description="ABC transmembrane type-1" evidence="12">
    <location>
        <begin position="19"/>
        <end position="216"/>
    </location>
</feature>
<name>A0ABY5GVJ9_9GAMM</name>
<evidence type="ECO:0000256" key="6">
    <source>
        <dbReference type="ARBA" id="ARBA00022692"/>
    </source>
</evidence>
<gene>
    <name evidence="13" type="ORF">KDX31_18440</name>
</gene>
<keyword evidence="4" id="KW-1003">Cell membrane</keyword>
<keyword evidence="8 11" id="KW-1133">Transmembrane helix</keyword>
<dbReference type="InterPro" id="IPR010065">
    <property type="entry name" value="AA_ABC_transptr_permease_3TM"/>
</dbReference>